<proteinExistence type="predicted"/>
<evidence type="ECO:0000256" key="1">
    <source>
        <dbReference type="SAM" id="MobiDB-lite"/>
    </source>
</evidence>
<evidence type="ECO:0000313" key="2">
    <source>
        <dbReference type="EMBL" id="KAB2590964.1"/>
    </source>
</evidence>
<gene>
    <name evidence="2" type="ORF">F5983_19070</name>
</gene>
<dbReference type="AlphaFoldDB" id="A0A5N5EY70"/>
<comment type="caution">
    <text evidence="2">The sequence shown here is derived from an EMBL/GenBank/DDBJ whole genome shotgun (WGS) entry which is preliminary data.</text>
</comment>
<organism evidence="2 3">
    <name type="scientific">Streptomyces arboris</name>
    <dbReference type="NCBI Taxonomy" id="2600619"/>
    <lineage>
        <taxon>Bacteria</taxon>
        <taxon>Bacillati</taxon>
        <taxon>Actinomycetota</taxon>
        <taxon>Actinomycetes</taxon>
        <taxon>Kitasatosporales</taxon>
        <taxon>Streptomycetaceae</taxon>
        <taxon>Streptomyces</taxon>
    </lineage>
</organism>
<protein>
    <submittedName>
        <fullName evidence="2">Uncharacterized protein</fullName>
    </submittedName>
</protein>
<dbReference type="Proteomes" id="UP000326907">
    <property type="component" value="Unassembled WGS sequence"/>
</dbReference>
<evidence type="ECO:0000313" key="3">
    <source>
        <dbReference type="Proteomes" id="UP000326907"/>
    </source>
</evidence>
<reference evidence="2 3" key="1">
    <citation type="submission" date="2019-09" db="EMBL/GenBank/DDBJ databases">
        <authorList>
            <person name="Liu P."/>
        </authorList>
    </citation>
    <scope>NUCLEOTIDE SEQUENCE [LARGE SCALE GENOMIC DNA]</scope>
    <source>
        <strain evidence="2 3">TRM68085</strain>
    </source>
</reference>
<dbReference type="RefSeq" id="WP_151511409.1">
    <property type="nucleotide sequence ID" value="NZ_JBMVCA010000008.1"/>
</dbReference>
<keyword evidence="3" id="KW-1185">Reference proteome</keyword>
<sequence>MSRIGEPVGATPGATTGTDSGATAVADEAKAVLEGLVVERESIGGGGGVLVPQFGNTHPATPDGVVSVTFAFTCTGGGEVKLRNEVGGKDVPSAAGTQTCDGSLFQTSVDVSGPAAAIGFLATPVEDDADGGYAYAYYVEKKNLP</sequence>
<feature type="region of interest" description="Disordered" evidence="1">
    <location>
        <begin position="1"/>
        <end position="22"/>
    </location>
</feature>
<accession>A0A5N5EY70</accession>
<dbReference type="EMBL" id="VYUA01000016">
    <property type="protein sequence ID" value="KAB2590964.1"/>
    <property type="molecule type" value="Genomic_DNA"/>
</dbReference>
<name>A0A5N5EY70_9ACTN</name>